<organism evidence="2 3">
    <name type="scientific">Jeongeupia chitinilytica</name>
    <dbReference type="NCBI Taxonomy" id="1041641"/>
    <lineage>
        <taxon>Bacteria</taxon>
        <taxon>Pseudomonadati</taxon>
        <taxon>Pseudomonadota</taxon>
        <taxon>Betaproteobacteria</taxon>
        <taxon>Neisseriales</taxon>
        <taxon>Chitinibacteraceae</taxon>
        <taxon>Jeongeupia</taxon>
    </lineage>
</organism>
<dbReference type="PANTHER" id="PTHR34383">
    <property type="entry name" value="POLYPHOSPHATE:AMP PHOSPHOTRANSFERASE-RELATED"/>
    <property type="match status" value="1"/>
</dbReference>
<dbReference type="InterPro" id="IPR022489">
    <property type="entry name" value="PolyP_AMP_Tfrase"/>
</dbReference>
<dbReference type="InterPro" id="IPR027417">
    <property type="entry name" value="P-loop_NTPase"/>
</dbReference>
<dbReference type="Proteomes" id="UP000604737">
    <property type="component" value="Unassembled WGS sequence"/>
</dbReference>
<keyword evidence="3" id="KW-1185">Reference proteome</keyword>
<evidence type="ECO:0000259" key="1">
    <source>
        <dbReference type="Pfam" id="PF03976"/>
    </source>
</evidence>
<dbReference type="RefSeq" id="WP_189461390.1">
    <property type="nucleotide sequence ID" value="NZ_BMYO01000007.1"/>
</dbReference>
<sequence>MFESANLGHRIGKDEYRKREAVLREALLAAQFKLGRQGEFPVVILLSGVPTGGRGEMASLLNEWMDPRHIANHAFGEPTDEEAERPPLWRYWRTLPPKGKTAIFFGGWYLGPVWDALRSGRKADFQREIEQITRFERMLASEGVLLMKFWLHLPKADLKKRLNQLESDPLTAWRVGDEDRWFLKNYDEILGACQQMLQGTNLAFAPWRVVEGGDANYRSISVGQQLLDALTARFDKQFQPYGEAAPLLPSVDGVRLLDKLELKHALDKKDYEKRLAEAQGRLNRLTRKRRFRKMGVVAVFEGMDAAGKGGSIRRITAALDVRQYGIVPIASPTEEERAQPYLWRFWRHVPPHGQVRIFDRSWYGRVLVERVEGFASQFDWMRAYSEINDFEAQLDAADIIVVKFWLAIDPDEQLRRFKEREAIEWKRFKITDEDWRNRDKWDDYIVAASDMIDRTSSAIAPWHLIGANNKYHARVEILEKLCDAIEARLTRKE</sequence>
<dbReference type="EMBL" id="BMYO01000007">
    <property type="protein sequence ID" value="GHD65731.1"/>
    <property type="molecule type" value="Genomic_DNA"/>
</dbReference>
<protein>
    <submittedName>
        <fullName evidence="2">Polyphosphate:AMP phosphotransferase</fullName>
    </submittedName>
</protein>
<dbReference type="PANTHER" id="PTHR34383:SF3">
    <property type="entry name" value="POLYPHOSPHATE:AMP PHOSPHOTRANSFERASE"/>
    <property type="match status" value="1"/>
</dbReference>
<feature type="domain" description="Polyphosphate kinase-2-related" evidence="1">
    <location>
        <begin position="266"/>
        <end position="490"/>
    </location>
</feature>
<accession>A0ABQ3H3L9</accession>
<dbReference type="Gene3D" id="3.40.50.300">
    <property type="entry name" value="P-loop containing nucleotide triphosphate hydrolases"/>
    <property type="match status" value="2"/>
</dbReference>
<feature type="domain" description="Polyphosphate kinase-2-related" evidence="1">
    <location>
        <begin position="12"/>
        <end position="233"/>
    </location>
</feature>
<dbReference type="InterPro" id="IPR022488">
    <property type="entry name" value="PPK2-related"/>
</dbReference>
<reference evidence="3" key="1">
    <citation type="journal article" date="2019" name="Int. J. Syst. Evol. Microbiol.">
        <title>The Global Catalogue of Microorganisms (GCM) 10K type strain sequencing project: providing services to taxonomists for standard genome sequencing and annotation.</title>
        <authorList>
            <consortium name="The Broad Institute Genomics Platform"/>
            <consortium name="The Broad Institute Genome Sequencing Center for Infectious Disease"/>
            <person name="Wu L."/>
            <person name="Ma J."/>
        </authorList>
    </citation>
    <scope>NUCLEOTIDE SEQUENCE [LARGE SCALE GENOMIC DNA]</scope>
    <source>
        <strain evidence="3">KCTC 23701</strain>
    </source>
</reference>
<evidence type="ECO:0000313" key="3">
    <source>
        <dbReference type="Proteomes" id="UP000604737"/>
    </source>
</evidence>
<dbReference type="SUPFAM" id="SSF52540">
    <property type="entry name" value="P-loop containing nucleoside triphosphate hydrolases"/>
    <property type="match status" value="2"/>
</dbReference>
<dbReference type="NCBIfam" id="TIGR03708">
    <property type="entry name" value="poly_P_AMP_trns"/>
    <property type="match status" value="1"/>
</dbReference>
<comment type="caution">
    <text evidence="2">The sequence shown here is derived from an EMBL/GenBank/DDBJ whole genome shotgun (WGS) entry which is preliminary data.</text>
</comment>
<name>A0ABQ3H3L9_9NEIS</name>
<gene>
    <name evidence="2" type="primary">ppk-2</name>
    <name evidence="2" type="ORF">GCM10007350_26640</name>
</gene>
<proteinExistence type="predicted"/>
<evidence type="ECO:0000313" key="2">
    <source>
        <dbReference type="EMBL" id="GHD65731.1"/>
    </source>
</evidence>
<dbReference type="Pfam" id="PF03976">
    <property type="entry name" value="PPK2"/>
    <property type="match status" value="2"/>
</dbReference>